<proteinExistence type="predicted"/>
<feature type="transmembrane region" description="Helical" evidence="1">
    <location>
        <begin position="30"/>
        <end position="56"/>
    </location>
</feature>
<feature type="transmembrane region" description="Helical" evidence="1">
    <location>
        <begin position="90"/>
        <end position="109"/>
    </location>
</feature>
<dbReference type="AlphaFoldDB" id="A0A843W5Z2"/>
<protein>
    <submittedName>
        <fullName evidence="2">Uncharacterized protein</fullName>
    </submittedName>
</protein>
<gene>
    <name evidence="2" type="ORF">Taro_035525</name>
</gene>
<reference evidence="2" key="1">
    <citation type="submission" date="2017-07" db="EMBL/GenBank/DDBJ databases">
        <title>Taro Niue Genome Assembly and Annotation.</title>
        <authorList>
            <person name="Atibalentja N."/>
            <person name="Keating K."/>
            <person name="Fields C.J."/>
        </authorList>
    </citation>
    <scope>NUCLEOTIDE SEQUENCE</scope>
    <source>
        <strain evidence="2">Niue_2</strain>
        <tissue evidence="2">Leaf</tissue>
    </source>
</reference>
<dbReference type="Proteomes" id="UP000652761">
    <property type="component" value="Unassembled WGS sequence"/>
</dbReference>
<keyword evidence="1" id="KW-1133">Transmembrane helix</keyword>
<keyword evidence="1" id="KW-0472">Membrane</keyword>
<evidence type="ECO:0000313" key="3">
    <source>
        <dbReference type="Proteomes" id="UP000652761"/>
    </source>
</evidence>
<keyword evidence="3" id="KW-1185">Reference proteome</keyword>
<sequence>GEGLGSLLGFIREAHPPLLPSRFELEGTGAHVQTVCVVPLVVNSVSSDIFLTLLGLRICGWRSRGRVLGGFRVSDSWVVTVGIRAMSYEIYNSVACVVCGWLVLVVLLMMELLVEVFLVRRTIADEFDAVLLVIVGCAFGCMCFSMTERVRLWCGLHRCRPVVCGFSGLRCGVGWLVHSGGFSQNGALVVLVEVEFSLDDSLSFLVEVLSMAA</sequence>
<evidence type="ECO:0000256" key="1">
    <source>
        <dbReference type="SAM" id="Phobius"/>
    </source>
</evidence>
<dbReference type="EMBL" id="NMUH01002912">
    <property type="protein sequence ID" value="MQM02757.1"/>
    <property type="molecule type" value="Genomic_DNA"/>
</dbReference>
<organism evidence="2 3">
    <name type="scientific">Colocasia esculenta</name>
    <name type="common">Wild taro</name>
    <name type="synonym">Arum esculentum</name>
    <dbReference type="NCBI Taxonomy" id="4460"/>
    <lineage>
        <taxon>Eukaryota</taxon>
        <taxon>Viridiplantae</taxon>
        <taxon>Streptophyta</taxon>
        <taxon>Embryophyta</taxon>
        <taxon>Tracheophyta</taxon>
        <taxon>Spermatophyta</taxon>
        <taxon>Magnoliopsida</taxon>
        <taxon>Liliopsida</taxon>
        <taxon>Araceae</taxon>
        <taxon>Aroideae</taxon>
        <taxon>Colocasieae</taxon>
        <taxon>Colocasia</taxon>
    </lineage>
</organism>
<keyword evidence="1" id="KW-0812">Transmembrane</keyword>
<comment type="caution">
    <text evidence="2">The sequence shown here is derived from an EMBL/GenBank/DDBJ whole genome shotgun (WGS) entry which is preliminary data.</text>
</comment>
<feature type="transmembrane region" description="Helical" evidence="1">
    <location>
        <begin position="129"/>
        <end position="147"/>
    </location>
</feature>
<accession>A0A843W5Z2</accession>
<name>A0A843W5Z2_COLES</name>
<evidence type="ECO:0000313" key="2">
    <source>
        <dbReference type="EMBL" id="MQM02757.1"/>
    </source>
</evidence>
<feature type="non-terminal residue" evidence="2">
    <location>
        <position position="1"/>
    </location>
</feature>